<feature type="domain" description="Integrase catalytic" evidence="2">
    <location>
        <begin position="46"/>
        <end position="145"/>
    </location>
</feature>
<dbReference type="Gene3D" id="3.30.420.10">
    <property type="entry name" value="Ribonuclease H-like superfamily/Ribonuclease H"/>
    <property type="match status" value="1"/>
</dbReference>
<dbReference type="GO" id="GO:0003676">
    <property type="term" value="F:nucleic acid binding"/>
    <property type="evidence" value="ECO:0007669"/>
    <property type="project" value="InterPro"/>
</dbReference>
<dbReference type="Pfam" id="PF00665">
    <property type="entry name" value="rve"/>
    <property type="match status" value="1"/>
</dbReference>
<organism evidence="3 4">
    <name type="scientific">Citrus x changshan-huyou</name>
    <dbReference type="NCBI Taxonomy" id="2935761"/>
    <lineage>
        <taxon>Eukaryota</taxon>
        <taxon>Viridiplantae</taxon>
        <taxon>Streptophyta</taxon>
        <taxon>Embryophyta</taxon>
        <taxon>Tracheophyta</taxon>
        <taxon>Spermatophyta</taxon>
        <taxon>Magnoliopsida</taxon>
        <taxon>eudicotyledons</taxon>
        <taxon>Gunneridae</taxon>
        <taxon>Pentapetalae</taxon>
        <taxon>rosids</taxon>
        <taxon>malvids</taxon>
        <taxon>Sapindales</taxon>
        <taxon>Rutaceae</taxon>
        <taxon>Aurantioideae</taxon>
        <taxon>Citrus</taxon>
    </lineage>
</organism>
<name>A0AAP0LI65_9ROSI</name>
<sequence>MNKLVEAISALRKQRLKFYNVVSIDQLYFETLTLSVLHVIGVITRRNMIPLNSILVVQIFYVWGIDFMGLFPPSFGHQYILVAVDYVSKWVEVIPCRTNDHKVVIEFLKSNIVSRFGFPRAIISDGGAHFCNKAFKALLTKTSFKTSIRMSPYRLVYVKDCHLPVELEHRAYWAIKKFNFDMQSESAFIQFSLVPIPRDVERSVYNIQLELEFVTPVKWRITVLRDNQNALFTIYKALSERMRLLMRNNIPADIRWLIEAKVRLAGGNRGLSKLVSETAFVRGSQVLGIIPRALKPLGSLSDSPTREELVVSGIQERIIEMLNHADAFIFLPGDLATLEALITLASWAHLHIHQKPIAKKFFICAHTANELLDLLQAYKPELDPWTFVLERPNNDSNSSRSKKYKLDLTLRL</sequence>
<gene>
    <name evidence="3" type="ORF">WN944_027236</name>
</gene>
<dbReference type="InterPro" id="IPR012337">
    <property type="entry name" value="RNaseH-like_sf"/>
</dbReference>
<keyword evidence="1" id="KW-1133">Transmembrane helix</keyword>
<dbReference type="Gene3D" id="3.40.50.450">
    <property type="match status" value="1"/>
</dbReference>
<dbReference type="InterPro" id="IPR036397">
    <property type="entry name" value="RNaseH_sf"/>
</dbReference>
<dbReference type="InterPro" id="IPR052160">
    <property type="entry name" value="Gypsy_RT_Integrase-like"/>
</dbReference>
<protein>
    <recommendedName>
        <fullName evidence="2">Integrase catalytic domain-containing protein</fullName>
    </recommendedName>
</protein>
<comment type="caution">
    <text evidence="3">The sequence shown here is derived from an EMBL/GenBank/DDBJ whole genome shotgun (WGS) entry which is preliminary data.</text>
</comment>
<dbReference type="SUPFAM" id="SSF102405">
    <property type="entry name" value="MCP/YpsA-like"/>
    <property type="match status" value="1"/>
</dbReference>
<dbReference type="PROSITE" id="PS50994">
    <property type="entry name" value="INTEGRASE"/>
    <property type="match status" value="1"/>
</dbReference>
<dbReference type="InterPro" id="IPR031100">
    <property type="entry name" value="LOG_fam"/>
</dbReference>
<proteinExistence type="predicted"/>
<dbReference type="GO" id="GO:0015074">
    <property type="term" value="P:DNA integration"/>
    <property type="evidence" value="ECO:0007669"/>
    <property type="project" value="InterPro"/>
</dbReference>
<dbReference type="SUPFAM" id="SSF53098">
    <property type="entry name" value="Ribonuclease H-like"/>
    <property type="match status" value="1"/>
</dbReference>
<feature type="transmembrane region" description="Helical" evidence="1">
    <location>
        <begin position="51"/>
        <end position="71"/>
    </location>
</feature>
<dbReference type="EMBL" id="JBCGBO010000025">
    <property type="protein sequence ID" value="KAK9175230.1"/>
    <property type="molecule type" value="Genomic_DNA"/>
</dbReference>
<evidence type="ECO:0000259" key="2">
    <source>
        <dbReference type="PROSITE" id="PS50994"/>
    </source>
</evidence>
<evidence type="ECO:0000256" key="1">
    <source>
        <dbReference type="SAM" id="Phobius"/>
    </source>
</evidence>
<dbReference type="AlphaFoldDB" id="A0AAP0LI65"/>
<dbReference type="InterPro" id="IPR001584">
    <property type="entry name" value="Integrase_cat-core"/>
</dbReference>
<keyword evidence="1" id="KW-0472">Membrane</keyword>
<keyword evidence="1" id="KW-0812">Transmembrane</keyword>
<dbReference type="Pfam" id="PF03641">
    <property type="entry name" value="Lysine_decarbox"/>
    <property type="match status" value="1"/>
</dbReference>
<dbReference type="PANTHER" id="PTHR47266">
    <property type="entry name" value="ENDONUCLEASE-RELATED"/>
    <property type="match status" value="1"/>
</dbReference>
<evidence type="ECO:0000313" key="4">
    <source>
        <dbReference type="Proteomes" id="UP001428341"/>
    </source>
</evidence>
<reference evidence="3 4" key="1">
    <citation type="submission" date="2024-05" db="EMBL/GenBank/DDBJ databases">
        <title>Haplotype-resolved chromosome-level genome assembly of Huyou (Citrus changshanensis).</title>
        <authorList>
            <person name="Miao C."/>
            <person name="Chen W."/>
            <person name="Wu Y."/>
            <person name="Wang L."/>
            <person name="Zhao S."/>
            <person name="Grierson D."/>
            <person name="Xu C."/>
            <person name="Chen K."/>
        </authorList>
    </citation>
    <scope>NUCLEOTIDE SEQUENCE [LARGE SCALE GENOMIC DNA]</scope>
    <source>
        <strain evidence="3">01-14</strain>
        <tissue evidence="3">Leaf</tissue>
    </source>
</reference>
<evidence type="ECO:0000313" key="3">
    <source>
        <dbReference type="EMBL" id="KAK9175230.1"/>
    </source>
</evidence>
<keyword evidence="4" id="KW-1185">Reference proteome</keyword>
<dbReference type="Proteomes" id="UP001428341">
    <property type="component" value="Unassembled WGS sequence"/>
</dbReference>
<accession>A0AAP0LI65</accession>